<keyword evidence="1" id="KW-0472">Membrane</keyword>
<evidence type="ECO:0000313" key="2">
    <source>
        <dbReference type="EMBL" id="NYH92890.1"/>
    </source>
</evidence>
<keyword evidence="1" id="KW-0812">Transmembrane</keyword>
<feature type="transmembrane region" description="Helical" evidence="1">
    <location>
        <begin position="106"/>
        <end position="128"/>
    </location>
</feature>
<feature type="transmembrane region" description="Helical" evidence="1">
    <location>
        <begin position="63"/>
        <end position="85"/>
    </location>
</feature>
<gene>
    <name evidence="2" type="ORF">F4554_005528</name>
</gene>
<dbReference type="RefSeq" id="WP_179790303.1">
    <property type="nucleotide sequence ID" value="NZ_BAAARR010000019.1"/>
</dbReference>
<evidence type="ECO:0000256" key="1">
    <source>
        <dbReference type="SAM" id="Phobius"/>
    </source>
</evidence>
<organism evidence="2 3">
    <name type="scientific">Actinopolymorpha rutila</name>
    <dbReference type="NCBI Taxonomy" id="446787"/>
    <lineage>
        <taxon>Bacteria</taxon>
        <taxon>Bacillati</taxon>
        <taxon>Actinomycetota</taxon>
        <taxon>Actinomycetes</taxon>
        <taxon>Propionibacteriales</taxon>
        <taxon>Actinopolymorphaceae</taxon>
        <taxon>Actinopolymorpha</taxon>
    </lineage>
</organism>
<dbReference type="EMBL" id="JACBZH010000001">
    <property type="protein sequence ID" value="NYH92890.1"/>
    <property type="molecule type" value="Genomic_DNA"/>
</dbReference>
<sequence length="129" mass="13667">MIEPIDDQLDGRSLSELPPRDAADVLELVAWLQPVRAGAVALPVLTVSAVLDRTGAASGWLPLMWTLTLTLILILPIYMLALGLIRATLARSPHSGIPIRKAHPRAVTATYLAPAVATALSLLLGIVAH</sequence>
<proteinExistence type="predicted"/>
<keyword evidence="1" id="KW-1133">Transmembrane helix</keyword>
<comment type="caution">
    <text evidence="2">The sequence shown here is derived from an EMBL/GenBank/DDBJ whole genome shotgun (WGS) entry which is preliminary data.</text>
</comment>
<keyword evidence="3" id="KW-1185">Reference proteome</keyword>
<dbReference type="AlphaFoldDB" id="A0A852ZV96"/>
<protein>
    <submittedName>
        <fullName evidence="2">VIT1/CCC1 family predicted Fe2+/Mn2+ transporter</fullName>
    </submittedName>
</protein>
<dbReference type="Proteomes" id="UP000579605">
    <property type="component" value="Unassembled WGS sequence"/>
</dbReference>
<accession>A0A852ZV96</accession>
<evidence type="ECO:0000313" key="3">
    <source>
        <dbReference type="Proteomes" id="UP000579605"/>
    </source>
</evidence>
<reference evidence="2 3" key="1">
    <citation type="submission" date="2020-07" db="EMBL/GenBank/DDBJ databases">
        <title>Sequencing the genomes of 1000 actinobacteria strains.</title>
        <authorList>
            <person name="Klenk H.-P."/>
        </authorList>
    </citation>
    <scope>NUCLEOTIDE SEQUENCE [LARGE SCALE GENOMIC DNA]</scope>
    <source>
        <strain evidence="2 3">DSM 18448</strain>
    </source>
</reference>
<name>A0A852ZV96_9ACTN</name>